<dbReference type="RefSeq" id="WP_377871225.1">
    <property type="nucleotide sequence ID" value="NZ_JBHMAY010000027.1"/>
</dbReference>
<dbReference type="EMBL" id="JBHRWI010000049">
    <property type="protein sequence ID" value="MFC3515221.1"/>
    <property type="molecule type" value="Genomic_DNA"/>
</dbReference>
<dbReference type="Proteomes" id="UP001595764">
    <property type="component" value="Unassembled WGS sequence"/>
</dbReference>
<keyword evidence="1" id="KW-1133">Transmembrane helix</keyword>
<accession>A0ABV7QPK1</accession>
<keyword evidence="1" id="KW-0472">Membrane</keyword>
<keyword evidence="3" id="KW-1185">Reference proteome</keyword>
<reference evidence="3" key="1">
    <citation type="journal article" date="2019" name="Int. J. Syst. Evol. Microbiol.">
        <title>The Global Catalogue of Microorganisms (GCM) 10K type strain sequencing project: providing services to taxonomists for standard genome sequencing and annotation.</title>
        <authorList>
            <consortium name="The Broad Institute Genomics Platform"/>
            <consortium name="The Broad Institute Genome Sequencing Center for Infectious Disease"/>
            <person name="Wu L."/>
            <person name="Ma J."/>
        </authorList>
    </citation>
    <scope>NUCLEOTIDE SEQUENCE [LARGE SCALE GENOMIC DNA]</scope>
    <source>
        <strain evidence="3">CGMCC 4.7682</strain>
    </source>
</reference>
<organism evidence="2 3">
    <name type="scientific">Amycolatopsis halotolerans</name>
    <dbReference type="NCBI Taxonomy" id="330083"/>
    <lineage>
        <taxon>Bacteria</taxon>
        <taxon>Bacillati</taxon>
        <taxon>Actinomycetota</taxon>
        <taxon>Actinomycetes</taxon>
        <taxon>Pseudonocardiales</taxon>
        <taxon>Pseudonocardiaceae</taxon>
        <taxon>Amycolatopsis</taxon>
    </lineage>
</organism>
<feature type="transmembrane region" description="Helical" evidence="1">
    <location>
        <begin position="12"/>
        <end position="31"/>
    </location>
</feature>
<evidence type="ECO:0000313" key="3">
    <source>
        <dbReference type="Proteomes" id="UP001595764"/>
    </source>
</evidence>
<evidence type="ECO:0000313" key="2">
    <source>
        <dbReference type="EMBL" id="MFC3515221.1"/>
    </source>
</evidence>
<comment type="caution">
    <text evidence="2">The sequence shown here is derived from an EMBL/GenBank/DDBJ whole genome shotgun (WGS) entry which is preliminary data.</text>
</comment>
<feature type="transmembrane region" description="Helical" evidence="1">
    <location>
        <begin position="296"/>
        <end position="321"/>
    </location>
</feature>
<keyword evidence="1" id="KW-0812">Transmembrane</keyword>
<sequence length="326" mass="34870">MIWLAWRQFRLQALALYGLLGVLAAILVVVGRPSPGDGGLAQTEGLLYYGGLVVLYALPAVIGVFWGAPLVAREVEAGTHRLVWNQTVTRKRWLGTKLVAGALAAAIAAGALSLAVTWWSSSVDSVVTGTRSYSVRLSPAVFGARAIVPIGYAVFAFVLGVVLGVLVRRTLVAMAATLAIFAVVQLAVPFFVRPYVLPATEQTVPITASNIARMGLTDKGEFELLTVSGPKGAWMLSNETVDGRGQVVKPPAWLAECLPPPGPAPQRPLPSAECFAKLAGEGYRQRIVYQPEERFWLLQGIETALFLAASVLLAGLGVRWIRTRLS</sequence>
<protein>
    <submittedName>
        <fullName evidence="2">ABC transporter permease subunit</fullName>
    </submittedName>
</protein>
<dbReference type="Pfam" id="PF12679">
    <property type="entry name" value="ABC2_membrane_2"/>
    <property type="match status" value="1"/>
</dbReference>
<proteinExistence type="predicted"/>
<feature type="transmembrane region" description="Helical" evidence="1">
    <location>
        <begin position="171"/>
        <end position="192"/>
    </location>
</feature>
<gene>
    <name evidence="2" type="ORF">ACFORO_33975</name>
</gene>
<feature type="transmembrane region" description="Helical" evidence="1">
    <location>
        <begin position="46"/>
        <end position="72"/>
    </location>
</feature>
<feature type="transmembrane region" description="Helical" evidence="1">
    <location>
        <begin position="140"/>
        <end position="164"/>
    </location>
</feature>
<evidence type="ECO:0000256" key="1">
    <source>
        <dbReference type="SAM" id="Phobius"/>
    </source>
</evidence>
<name>A0ABV7QPK1_9PSEU</name>
<feature type="transmembrane region" description="Helical" evidence="1">
    <location>
        <begin position="98"/>
        <end position="120"/>
    </location>
</feature>